<gene>
    <name evidence="2" type="ORF">MA20_39290</name>
</gene>
<evidence type="ECO:0000256" key="1">
    <source>
        <dbReference type="SAM" id="SignalP"/>
    </source>
</evidence>
<dbReference type="Proteomes" id="UP000030377">
    <property type="component" value="Unassembled WGS sequence"/>
</dbReference>
<dbReference type="AlphaFoldDB" id="A0A0A3YKC5"/>
<proteinExistence type="predicted"/>
<accession>A0A0A3YKC5</accession>
<sequence>MKQMAFRNFAIAASTIAFAALFTVGWSEQHGISLSVESAEARRLYVSPYPYNSYLADQTGMPWYAVRAYYAGGPWCGVGGRTGYGTTVGVFGRASYTCYDGWDSYAKLNGIGCAPGTLIKGGDGIMYVCQ</sequence>
<feature type="signal peptide" evidence="1">
    <location>
        <begin position="1"/>
        <end position="19"/>
    </location>
</feature>
<feature type="chain" id="PRO_5002005644" evidence="1">
    <location>
        <begin position="20"/>
        <end position="130"/>
    </location>
</feature>
<keyword evidence="1" id="KW-0732">Signal</keyword>
<dbReference type="RefSeq" id="WP_028160625.1">
    <property type="nucleotide sequence ID" value="NZ_JANUDC010000001.1"/>
</dbReference>
<evidence type="ECO:0000313" key="2">
    <source>
        <dbReference type="EMBL" id="KGT74153.1"/>
    </source>
</evidence>
<comment type="caution">
    <text evidence="2">The sequence shown here is derived from an EMBL/GenBank/DDBJ whole genome shotgun (WGS) entry which is preliminary data.</text>
</comment>
<organism evidence="2 3">
    <name type="scientific">Bradyrhizobium japonicum</name>
    <dbReference type="NCBI Taxonomy" id="375"/>
    <lineage>
        <taxon>Bacteria</taxon>
        <taxon>Pseudomonadati</taxon>
        <taxon>Pseudomonadota</taxon>
        <taxon>Alphaproteobacteria</taxon>
        <taxon>Hyphomicrobiales</taxon>
        <taxon>Nitrobacteraceae</taxon>
        <taxon>Bradyrhizobium</taxon>
    </lineage>
</organism>
<protein>
    <submittedName>
        <fullName evidence="2">Uncharacterized protein</fullName>
    </submittedName>
</protein>
<reference evidence="2 3" key="1">
    <citation type="submission" date="2014-09" db="EMBL/GenBank/DDBJ databases">
        <title>Draft genome of Bradyrhizobium japonicum Is-34.</title>
        <authorList>
            <person name="Tsurumaru H."/>
            <person name="Yamakawa T."/>
            <person name="Hashimoto S."/>
            <person name="Okizaki K."/>
            <person name="Kanesaki Y."/>
            <person name="Yoshikawa H."/>
            <person name="Yajima S."/>
        </authorList>
    </citation>
    <scope>NUCLEOTIDE SEQUENCE [LARGE SCALE GENOMIC DNA]</scope>
    <source>
        <strain evidence="2 3">Is-34</strain>
    </source>
</reference>
<name>A0A0A3YKC5_BRAJP</name>
<dbReference type="EMBL" id="JRPN01000035">
    <property type="protein sequence ID" value="KGT74153.1"/>
    <property type="molecule type" value="Genomic_DNA"/>
</dbReference>
<evidence type="ECO:0000313" key="3">
    <source>
        <dbReference type="Proteomes" id="UP000030377"/>
    </source>
</evidence>